<proteinExistence type="predicted"/>
<reference evidence="2 3" key="1">
    <citation type="submission" date="2021-02" db="EMBL/GenBank/DDBJ databases">
        <title>Activity-based single-cell genomes from oceanic crustal fluid captures similar information to metagenomic and metatranscriptomic surveys with orders of magnitude less sampling.</title>
        <authorList>
            <person name="D'Angelo T.S."/>
            <person name="Orcutt B.N."/>
        </authorList>
    </citation>
    <scope>NUCLEOTIDE SEQUENCE [LARGE SCALE GENOMIC DNA]</scope>
    <source>
        <strain evidence="2">AH-315-G07</strain>
    </source>
</reference>
<comment type="caution">
    <text evidence="2">The sequence shown here is derived from an EMBL/GenBank/DDBJ whole genome shotgun (WGS) entry which is preliminary data.</text>
</comment>
<feature type="transmembrane region" description="Helical" evidence="1">
    <location>
        <begin position="12"/>
        <end position="37"/>
    </location>
</feature>
<keyword evidence="1" id="KW-0472">Membrane</keyword>
<feature type="transmembrane region" description="Helical" evidence="1">
    <location>
        <begin position="131"/>
        <end position="153"/>
    </location>
</feature>
<feature type="transmembrane region" description="Helical" evidence="1">
    <location>
        <begin position="107"/>
        <end position="125"/>
    </location>
</feature>
<dbReference type="EMBL" id="JAFITR010000103">
    <property type="protein sequence ID" value="MBN4067297.1"/>
    <property type="molecule type" value="Genomic_DNA"/>
</dbReference>
<feature type="transmembrane region" description="Helical" evidence="1">
    <location>
        <begin position="57"/>
        <end position="74"/>
    </location>
</feature>
<dbReference type="Proteomes" id="UP000722121">
    <property type="component" value="Unassembled WGS sequence"/>
</dbReference>
<keyword evidence="1" id="KW-0812">Transmembrane</keyword>
<evidence type="ECO:0000256" key="1">
    <source>
        <dbReference type="SAM" id="Phobius"/>
    </source>
</evidence>
<name>A0ABS3AWF3_9BACT</name>
<accession>A0ABS3AWF3</accession>
<keyword evidence="3" id="KW-1185">Reference proteome</keyword>
<gene>
    <name evidence="2" type="ORF">JYU14_04360</name>
</gene>
<sequence length="164" mass="17999">MKFRHSTLITLLGLLWCAVGGMLLIIGTRLFTAIVSYQVNPKQLLFMQGLSKRAGGIDQAAIVLIGIALVVGYMKGKYVLRKSCVRVVNRLFKLPNPAYLHQALSKWFYLLIGTMICLGISLRVFGAPVDLRAVIDVAIGSALINGALTYFRFAVQAKAKTKKV</sequence>
<organism evidence="2 3">
    <name type="scientific">Simkania negevensis</name>
    <dbReference type="NCBI Taxonomy" id="83561"/>
    <lineage>
        <taxon>Bacteria</taxon>
        <taxon>Pseudomonadati</taxon>
        <taxon>Chlamydiota</taxon>
        <taxon>Chlamydiia</taxon>
        <taxon>Parachlamydiales</taxon>
        <taxon>Simkaniaceae</taxon>
        <taxon>Simkania</taxon>
    </lineage>
</organism>
<evidence type="ECO:0000313" key="3">
    <source>
        <dbReference type="Proteomes" id="UP000722121"/>
    </source>
</evidence>
<evidence type="ECO:0000313" key="2">
    <source>
        <dbReference type="EMBL" id="MBN4067297.1"/>
    </source>
</evidence>
<protein>
    <submittedName>
        <fullName evidence="2">Uncharacterized protein</fullName>
    </submittedName>
</protein>
<keyword evidence="1" id="KW-1133">Transmembrane helix</keyword>